<dbReference type="HOGENOM" id="CLU_2577081_0_0_1"/>
<dbReference type="Proteomes" id="UP000017836">
    <property type="component" value="Unassembled WGS sequence"/>
</dbReference>
<evidence type="ECO:0000313" key="2">
    <source>
        <dbReference type="EMBL" id="ERN02556.1"/>
    </source>
</evidence>
<feature type="region of interest" description="Disordered" evidence="1">
    <location>
        <begin position="1"/>
        <end position="23"/>
    </location>
</feature>
<reference evidence="3" key="1">
    <citation type="journal article" date="2013" name="Science">
        <title>The Amborella genome and the evolution of flowering plants.</title>
        <authorList>
            <consortium name="Amborella Genome Project"/>
        </authorList>
    </citation>
    <scope>NUCLEOTIDE SEQUENCE [LARGE SCALE GENOMIC DNA]</scope>
</reference>
<proteinExistence type="predicted"/>
<dbReference type="EMBL" id="KI394524">
    <property type="protein sequence ID" value="ERN02556.1"/>
    <property type="molecule type" value="Genomic_DNA"/>
</dbReference>
<dbReference type="Gramene" id="ERN02556">
    <property type="protein sequence ID" value="ERN02556"/>
    <property type="gene ID" value="AMTR_s00087p00023100"/>
</dbReference>
<gene>
    <name evidence="2" type="ORF">AMTR_s00087p00023100</name>
</gene>
<protein>
    <submittedName>
        <fullName evidence="2">Uncharacterized protein</fullName>
    </submittedName>
</protein>
<accession>W1P4P4</accession>
<name>W1P4P4_AMBTC</name>
<evidence type="ECO:0000256" key="1">
    <source>
        <dbReference type="SAM" id="MobiDB-lite"/>
    </source>
</evidence>
<organism evidence="2 3">
    <name type="scientific">Amborella trichopoda</name>
    <dbReference type="NCBI Taxonomy" id="13333"/>
    <lineage>
        <taxon>Eukaryota</taxon>
        <taxon>Viridiplantae</taxon>
        <taxon>Streptophyta</taxon>
        <taxon>Embryophyta</taxon>
        <taxon>Tracheophyta</taxon>
        <taxon>Spermatophyta</taxon>
        <taxon>Magnoliopsida</taxon>
        <taxon>Amborellales</taxon>
        <taxon>Amborellaceae</taxon>
        <taxon>Amborella</taxon>
    </lineage>
</organism>
<dbReference type="AlphaFoldDB" id="W1P4P4"/>
<keyword evidence="3" id="KW-1185">Reference proteome</keyword>
<feature type="compositionally biased region" description="Basic residues" evidence="1">
    <location>
        <begin position="11"/>
        <end position="23"/>
    </location>
</feature>
<sequence length="81" mass="9276">MTPERYQNIRNKQRSKWANRKKLGPGMGQSLFSQFRAEHGLALMSLGMGLVRRVASPSCQRELRSLQPQTLVNSSRSMKEQ</sequence>
<evidence type="ECO:0000313" key="3">
    <source>
        <dbReference type="Proteomes" id="UP000017836"/>
    </source>
</evidence>